<evidence type="ECO:0000313" key="2">
    <source>
        <dbReference type="EMBL" id="KAG9390497.1"/>
    </source>
</evidence>
<dbReference type="PANTHER" id="PTHR33477:SF3">
    <property type="entry name" value="P-LOOP NTPASE DOMAIN-CONTAINING PROTEIN LPA1 HOMOLOG 1"/>
    <property type="match status" value="1"/>
</dbReference>
<dbReference type="OrthoDB" id="10263927at2759"/>
<dbReference type="SUPFAM" id="SSF52540">
    <property type="entry name" value="P-loop containing nucleoside triphosphate hydrolases"/>
    <property type="match status" value="1"/>
</dbReference>
<dbReference type="PANTHER" id="PTHR33477">
    <property type="entry name" value="P-LOOP NTPASE DOMAIN-CONTAINING PROTEIN LPA1 HOMOLOG 1"/>
    <property type="match status" value="1"/>
</dbReference>
<accession>A0A8J6B0P2</accession>
<evidence type="ECO:0000313" key="3">
    <source>
        <dbReference type="Proteomes" id="UP000717585"/>
    </source>
</evidence>
<reference evidence="2" key="1">
    <citation type="submission" date="2021-05" db="EMBL/GenBank/DDBJ databases">
        <title>A free-living protist that lacks canonical eukaryotic 1 DNA replication and segregation systems.</title>
        <authorList>
            <person name="Salas-Leiva D.E."/>
            <person name="Tromer E.C."/>
            <person name="Curtis B.A."/>
            <person name="Jerlstrom-Hultqvist J."/>
            <person name="Kolisko M."/>
            <person name="Yi Z."/>
            <person name="Salas-Leiva J.S."/>
            <person name="Gallot-Lavallee L."/>
            <person name="Kops G.J.P.L."/>
            <person name="Archibald J.M."/>
            <person name="Simpson A.G.B."/>
            <person name="Roger A.J."/>
        </authorList>
    </citation>
    <scope>NUCLEOTIDE SEQUENCE</scope>
    <source>
        <strain evidence="2">BICM</strain>
    </source>
</reference>
<dbReference type="Proteomes" id="UP000717585">
    <property type="component" value="Unassembled WGS sequence"/>
</dbReference>
<organism evidence="2 3">
    <name type="scientific">Carpediemonas membranifera</name>
    <dbReference type="NCBI Taxonomy" id="201153"/>
    <lineage>
        <taxon>Eukaryota</taxon>
        <taxon>Metamonada</taxon>
        <taxon>Carpediemonas-like organisms</taxon>
        <taxon>Carpediemonas</taxon>
    </lineage>
</organism>
<feature type="region of interest" description="Disordered" evidence="1">
    <location>
        <begin position="163"/>
        <end position="215"/>
    </location>
</feature>
<gene>
    <name evidence="2" type="ORF">J8273_7848</name>
</gene>
<name>A0A8J6B0P2_9EUKA</name>
<feature type="compositionally biased region" description="Basic and acidic residues" evidence="1">
    <location>
        <begin position="196"/>
        <end position="213"/>
    </location>
</feature>
<protein>
    <submittedName>
        <fullName evidence="2">AAA domain</fullName>
    </submittedName>
</protein>
<dbReference type="AlphaFoldDB" id="A0A8J6B0P2"/>
<comment type="caution">
    <text evidence="2">The sequence shown here is derived from an EMBL/GenBank/DDBJ whole genome shotgun (WGS) entry which is preliminary data.</text>
</comment>
<proteinExistence type="predicted"/>
<dbReference type="Gene3D" id="3.40.50.300">
    <property type="entry name" value="P-loop containing nucleotide triphosphate hydrolases"/>
    <property type="match status" value="1"/>
</dbReference>
<sequence>MNSSALIQLDSEGKEDYFNVPMLRRVLSLLNVREAKGQEIAASVFDKLMATTSSIDKDPVCIHKVTKDELWAVFSKQLKKPGVYADAVDFWRAWQVQFRHRNVVILIGGTSGCGKSTLASLLASRLGIQRVVSTDNIRSMMRSHIPASECPILHVSTYNTDTVTPREDAATSPPLSPDTLTEREMSVSSSPINSFRRREKDKDKRRPRPKEPRLVQGWRDQCDAVVWPMLDAFLSRMQATNESAIVEGVHLSPANMVRLAETYRCIPVVLYIKDEKRQRHRMAVRSKYMTEDPAHNTYIRHIGNIRKIQAAFTNDARRFKIPVEENSNIDETLTRLHAMLLICLRELGDATDSRGLMGDRARGKGPSTQTLCRVEAIYQGVSDSVERLREVVM</sequence>
<keyword evidence="3" id="KW-1185">Reference proteome</keyword>
<dbReference type="InterPro" id="IPR027417">
    <property type="entry name" value="P-loop_NTPase"/>
</dbReference>
<dbReference type="EMBL" id="JAHDYR010000064">
    <property type="protein sequence ID" value="KAG9390497.1"/>
    <property type="molecule type" value="Genomic_DNA"/>
</dbReference>
<evidence type="ECO:0000256" key="1">
    <source>
        <dbReference type="SAM" id="MobiDB-lite"/>
    </source>
</evidence>